<feature type="region of interest" description="Disordered" evidence="5">
    <location>
        <begin position="284"/>
        <end position="322"/>
    </location>
</feature>
<sequence>MDRALPPVVLGASIGSWAWWRSSFVSNLQDTAVRVVLDRGLALVTLVSEDLRADHLSCFVQVTAVLIVVHYRRELHFFVGLAFRGASALGKLLVEVLECICALLSWWVQLLHWSLLLAISPREQDTYFTSSDMAVVAGPPVPIGSFVLLSRPPEWDEVMVGAFTDNYNLAICKTTNGIGDAWIWWRPGAAEIPNIAAEANLILAQYNTSGAGWTVNVPGVAGPLVEIVAAGGGIPGPLAGGGGAAAAALPAGAGLGVGGGSPVGAQSQDLQALEAAVRDLQRMALSPGSRMSKSKKDKKKDRKKSSKDEKKSRPLRWKEHGKDRAVSYSDLTHVDALKLKRKGDLLAFASKNPGALTAHFLAGVYSRLSKGSLTRTGQLRDVSVTSWAHQFAGLTEIRDLKEVITLAEVLDSINRKEISRALDIICQRIIAIQSAKQKGGSWEKAEAVELIDTRNVGLRKAWYRRGGRFDSQMPFDDFYGVATKALMEALQRGHDELGFCDSLRVMLSRTGRGKCMHEFSKQQKDQGLGCGLSPANVFPLPSLPVDFSFAGVACSMRAEGLRAGSNLVLLALNWLHGGRVDLVSNIVTAAHRRIFSQVEYALKALVLTDEPTMGPNGLDHFLRQTRLYTGSGVVLALGVKGGVPEKAADVPLADHLQEHFPEMARQVLFPGNLLLPPRKRPRRVKRGFTWTAPTYPELVKKNVKAGLQKLKHPKQVARLGEKLVLAGAFAVKKDDKEDRVITDPAVNQLLDPSKLPRPRFAYIPALRSVTVPRTGVIAVSKRDARHYFHRLRIGRRWGRWLCSPSIELPCRQGGIRVMYPAAQSAPMGFGPSAGWAQGLTDVVARDAHLPEDSRLHPDLIIPEGLPLWGSIIDDIWALDHLEDESAAGTGPQWLQKAEEACCLRGVEPNHKKTVDLASGEEIQGYYVHPTDHWVGLAMDKRRSLFEASLAVLMKPRVVVGVIDRLIGKHSFLHSCRPPLRSIFQDVYPWIAEVRGRRRDLVELPTAVWIEICISTLLIPFAQFSLSSEWTQRVECTDASTTGLGRAYGVAPLPVVQAMARYSDHSRVYTNLKLPWSIGLTAEHKCPLRKIRLPKERIRWKFIGTPWTCTHITLAEADAIAWAAEDRLRRPKDDSCRFVHPVDSAACAGSFAKGRSSSHQLNKRCRRVAAVCLAGGHEVWHPWLPSKDNPADEPSRRFEPRGGAPTPAKVEAPASSPDVDLRELGLWREDTLFFIHFCSGPRRKGDLLDAVETLCTEHGIAAQGLAIDPLAEVGGMIGEHKADLLQHTWYEKLMHIIDSGRVAGGFGSPPCSTISAARHMPLRGRKPGSGSGPRPLRARANPWVPLDYCTVKERLAVDVGTALFIITTGLLGEIARRGGWVGLEHPADRGREPFPSFFATAVVRDFCAYFRLFYTHLDQCMYGAVSRKPTGILQPHGCRSLAAVCNHDGSHEQLLGLDKDGRFRTTPAAQYPSGLCFALADSFVQRLVFLLGSLRGSTVRKYALALEHLNNELKKHDKLWADMTEEEQDLFLAEWLVDGCEHGSSKTTYGWALSAVQKLFPRIRIRVAWKVYDAWGQHVPVRQAPAAPPEFLHAMASIAMLLNRVSLAALIVVCYSGLLRVREALQLRHDDVMLGGSEIVLCLGLTKRGTEQKVVLRNPSVVMFLQQYLVYTKRQGTPLADILVYGRWQTERSARDYIRQGKDPPKLAERFLLLDDVVAKELGDLDYPWNLKAIEDRIAEYSSVSEAINLQLSARVMQNYNDFVTGMQMVQSVETELSLIGVLIKNGRRKLQIHDQGILRGSMRITRQHQRRERLKELLSLLEDLQGVVEIDARLRESIDEDRYAEAILQHSVLRDALASAQYRRFPGVVGLHQSMANNLTLVQQKLSERLRACTVSADFDPDSYEEVLKAYSLLASDQAVSVGKELLRHVSEFGFIVAVSRQCMLAFSARNESPDWHKRAQLRELCKSMDASQVVPCILQLYEHLCNFLYRHQFLCMWHLIRSQDVEAEEAQQPAFRELLRSVHTELTSSKRNVWQGLQQQVSLVLMTLDFQYPALSEESFMQILHLT</sequence>
<protein>
    <submittedName>
        <fullName evidence="7">Syndetin (Bcl2-like protein blm) (Coiled-coil domain-containing protein 132) (EARP/GARPII complex subunit VPS50)</fullName>
    </submittedName>
</protein>
<feature type="compositionally biased region" description="Basic residues" evidence="5">
    <location>
        <begin position="292"/>
        <end position="305"/>
    </location>
</feature>
<keyword evidence="8" id="KW-1185">Reference proteome</keyword>
<dbReference type="PANTHER" id="PTHR13258">
    <property type="entry name" value="SYNDETIN"/>
    <property type="match status" value="1"/>
</dbReference>
<feature type="coiled-coil region" evidence="4">
    <location>
        <begin position="1498"/>
        <end position="1525"/>
    </location>
</feature>
<evidence type="ECO:0000259" key="6">
    <source>
        <dbReference type="PROSITE" id="PS50873"/>
    </source>
</evidence>
<evidence type="ECO:0000256" key="2">
    <source>
        <dbReference type="ARBA" id="ARBA00022927"/>
    </source>
</evidence>
<evidence type="ECO:0000313" key="8">
    <source>
        <dbReference type="Proteomes" id="UP001642464"/>
    </source>
</evidence>
<dbReference type="PROSITE" id="PS50873">
    <property type="entry name" value="PEROXIDASE_4"/>
    <property type="match status" value="1"/>
</dbReference>
<keyword evidence="3 4" id="KW-0175">Coiled coil</keyword>
<dbReference type="EMBL" id="CAXAMM010024669">
    <property type="protein sequence ID" value="CAK9055774.1"/>
    <property type="molecule type" value="Genomic_DNA"/>
</dbReference>
<organism evidence="7 8">
    <name type="scientific">Durusdinium trenchii</name>
    <dbReference type="NCBI Taxonomy" id="1381693"/>
    <lineage>
        <taxon>Eukaryota</taxon>
        <taxon>Sar</taxon>
        <taxon>Alveolata</taxon>
        <taxon>Dinophyceae</taxon>
        <taxon>Suessiales</taxon>
        <taxon>Symbiodiniaceae</taxon>
        <taxon>Durusdinium</taxon>
    </lineage>
</organism>
<reference evidence="7 8" key="1">
    <citation type="submission" date="2024-02" db="EMBL/GenBank/DDBJ databases">
        <authorList>
            <person name="Chen Y."/>
            <person name="Shah S."/>
            <person name="Dougan E. K."/>
            <person name="Thang M."/>
            <person name="Chan C."/>
        </authorList>
    </citation>
    <scope>NUCLEOTIDE SEQUENCE [LARGE SCALE GENOMIC DNA]</scope>
</reference>
<feature type="compositionally biased region" description="Basic and acidic residues" evidence="5">
    <location>
        <begin position="306"/>
        <end position="322"/>
    </location>
</feature>
<dbReference type="InterPro" id="IPR011010">
    <property type="entry name" value="DNA_brk_join_enz"/>
</dbReference>
<gene>
    <name evidence="7" type="ORF">SCF082_LOCUS30118</name>
</gene>
<dbReference type="InterPro" id="IPR019515">
    <property type="entry name" value="VPS54_N"/>
</dbReference>
<evidence type="ECO:0000256" key="3">
    <source>
        <dbReference type="ARBA" id="ARBA00023054"/>
    </source>
</evidence>
<evidence type="ECO:0000313" key="7">
    <source>
        <dbReference type="EMBL" id="CAK9055774.1"/>
    </source>
</evidence>
<dbReference type="InterPro" id="IPR002016">
    <property type="entry name" value="Haem_peroxidase"/>
</dbReference>
<keyword evidence="1" id="KW-0813">Transport</keyword>
<comment type="caution">
    <text evidence="7">The sequence shown here is derived from an EMBL/GenBank/DDBJ whole genome shotgun (WGS) entry which is preliminary data.</text>
</comment>
<dbReference type="PANTHER" id="PTHR13258:SF0">
    <property type="entry name" value="SYNDETIN"/>
    <property type="match status" value="1"/>
</dbReference>
<accession>A0ABP0MYF5</accession>
<feature type="region of interest" description="Disordered" evidence="5">
    <location>
        <begin position="1182"/>
        <end position="1215"/>
    </location>
</feature>
<dbReference type="Proteomes" id="UP001642464">
    <property type="component" value="Unassembled WGS sequence"/>
</dbReference>
<evidence type="ECO:0000256" key="4">
    <source>
        <dbReference type="SAM" id="Coils"/>
    </source>
</evidence>
<dbReference type="InterPro" id="IPR040047">
    <property type="entry name" value="VPS50"/>
</dbReference>
<evidence type="ECO:0000256" key="1">
    <source>
        <dbReference type="ARBA" id="ARBA00022448"/>
    </source>
</evidence>
<dbReference type="Pfam" id="PF10475">
    <property type="entry name" value="Vps54_N"/>
    <property type="match status" value="1"/>
</dbReference>
<dbReference type="SUPFAM" id="SSF56349">
    <property type="entry name" value="DNA breaking-rejoining enzymes"/>
    <property type="match status" value="1"/>
</dbReference>
<proteinExistence type="predicted"/>
<feature type="compositionally biased region" description="Basic and acidic residues" evidence="5">
    <location>
        <begin position="1188"/>
        <end position="1199"/>
    </location>
</feature>
<feature type="domain" description="Plant heme peroxidase family profile" evidence="6">
    <location>
        <begin position="1732"/>
        <end position="1970"/>
    </location>
</feature>
<keyword evidence="2" id="KW-0653">Protein transport</keyword>
<evidence type="ECO:0000256" key="5">
    <source>
        <dbReference type="SAM" id="MobiDB-lite"/>
    </source>
</evidence>
<name>A0ABP0MYF5_9DINO</name>